<dbReference type="RefSeq" id="WP_023391845.1">
    <property type="nucleotide sequence ID" value="NZ_KI535340.1"/>
</dbReference>
<evidence type="ECO:0000313" key="1">
    <source>
        <dbReference type="EMBL" id="ESK65421.1"/>
    </source>
</evidence>
<proteinExistence type="predicted"/>
<protein>
    <submittedName>
        <fullName evidence="1">Uncharacterized protein</fullName>
    </submittedName>
</protein>
<gene>
    <name evidence="1" type="ORF">GCWU000182_001202</name>
</gene>
<accession>W1Q2V2</accession>
<reference evidence="1" key="1">
    <citation type="submission" date="2013-06" db="EMBL/GenBank/DDBJ databases">
        <authorList>
            <person name="Weinstock G."/>
            <person name="Sodergren E."/>
            <person name="Clifton S."/>
            <person name="Fulton L."/>
            <person name="Fulton B."/>
            <person name="Courtney L."/>
            <person name="Fronick C."/>
            <person name="Harrison M."/>
            <person name="Strong C."/>
            <person name="Farmer C."/>
            <person name="Delahaunty K."/>
            <person name="Markovic C."/>
            <person name="Hall O."/>
            <person name="Minx P."/>
            <person name="Tomlinson C."/>
            <person name="Mitreva M."/>
            <person name="Nelson J."/>
            <person name="Hou S."/>
            <person name="Wollam A."/>
            <person name="Pepin K.H."/>
            <person name="Johnson M."/>
            <person name="Bhonagiri V."/>
            <person name="Nash W.E."/>
            <person name="Warren W."/>
            <person name="Chinwalla A."/>
            <person name="Mardis E.R."/>
            <person name="Wilson R.K."/>
        </authorList>
    </citation>
    <scope>NUCLEOTIDE SEQUENCE [LARGE SCALE GENOMIC DNA]</scope>
    <source>
        <strain evidence="1">ATCC 49176</strain>
    </source>
</reference>
<dbReference type="GeneID" id="84817712"/>
<name>W1Q2V2_ABIDE</name>
<dbReference type="Proteomes" id="UP000019050">
    <property type="component" value="Unassembled WGS sequence"/>
</dbReference>
<dbReference type="AlphaFoldDB" id="W1Q2V2"/>
<dbReference type="OrthoDB" id="2139205at2"/>
<dbReference type="EMBL" id="ACIN03000012">
    <property type="protein sequence ID" value="ESK65421.1"/>
    <property type="molecule type" value="Genomic_DNA"/>
</dbReference>
<evidence type="ECO:0000313" key="2">
    <source>
        <dbReference type="Proteomes" id="UP000019050"/>
    </source>
</evidence>
<comment type="caution">
    <text evidence="1">The sequence shown here is derived from an EMBL/GenBank/DDBJ whole genome shotgun (WGS) entry which is preliminary data.</text>
</comment>
<keyword evidence="2" id="KW-1185">Reference proteome</keyword>
<dbReference type="eggNOG" id="ENOG50332HD">
    <property type="taxonomic scope" value="Bacteria"/>
</dbReference>
<organism evidence="1 2">
    <name type="scientific">Abiotrophia defectiva ATCC 49176</name>
    <dbReference type="NCBI Taxonomy" id="592010"/>
    <lineage>
        <taxon>Bacteria</taxon>
        <taxon>Bacillati</taxon>
        <taxon>Bacillota</taxon>
        <taxon>Bacilli</taxon>
        <taxon>Lactobacillales</taxon>
        <taxon>Aerococcaceae</taxon>
        <taxon>Abiotrophia</taxon>
    </lineage>
</organism>
<dbReference type="STRING" id="592010.GCWU000182_001202"/>
<dbReference type="HOGENOM" id="CLU_1302692_0_0_9"/>
<sequence length="211" mass="23519">MRNKKSIARRGWVLLGLLAVFLLGMGQPVYAKPDWSESAPYIHFVNYHYVGNGVEGGARDVIMEYSPDANGIFQISVLEGTSSNCYIYQIRQDGLYELAHFDTYSDVEDKRTTDAAKDDKKALILPADLTVGKVYYTGYDKAVKNTVVANPMTYVINGKRYENTIKVSRELPSGTIYLYYAPKAGLIAVEDQAGNPEFVLTETYGNVANTR</sequence>